<dbReference type="OMA" id="PLWIRID"/>
<feature type="transmembrane region" description="Helical" evidence="2">
    <location>
        <begin position="225"/>
        <end position="250"/>
    </location>
</feature>
<name>U4LQQ8_PYROM</name>
<reference evidence="3 4" key="1">
    <citation type="journal article" date="2013" name="PLoS Genet.">
        <title>The genome and development-dependent transcriptomes of Pyronema confluens: a window into fungal evolution.</title>
        <authorList>
            <person name="Traeger S."/>
            <person name="Altegoer F."/>
            <person name="Freitag M."/>
            <person name="Gabaldon T."/>
            <person name="Kempken F."/>
            <person name="Kumar A."/>
            <person name="Marcet-Houben M."/>
            <person name="Poggeler S."/>
            <person name="Stajich J.E."/>
            <person name="Nowrousian M."/>
        </authorList>
    </citation>
    <scope>NUCLEOTIDE SEQUENCE [LARGE SCALE GENOMIC DNA]</scope>
    <source>
        <strain evidence="4">CBS 100304</strain>
        <tissue evidence="3">Vegetative mycelium</tissue>
    </source>
</reference>
<keyword evidence="2" id="KW-1133">Transmembrane helix</keyword>
<feature type="region of interest" description="Disordered" evidence="1">
    <location>
        <begin position="301"/>
        <end position="320"/>
    </location>
</feature>
<keyword evidence="4" id="KW-1185">Reference proteome</keyword>
<dbReference type="AlphaFoldDB" id="U4LQQ8"/>
<keyword evidence="2" id="KW-0472">Membrane</keyword>
<dbReference type="STRING" id="1076935.U4LQQ8"/>
<dbReference type="PRINTS" id="PR01217">
    <property type="entry name" value="PRICHEXTENSN"/>
</dbReference>
<feature type="compositionally biased region" description="Pro residues" evidence="1">
    <location>
        <begin position="11"/>
        <end position="22"/>
    </location>
</feature>
<dbReference type="EMBL" id="HF936567">
    <property type="protein sequence ID" value="CCX34516.1"/>
    <property type="molecule type" value="Genomic_DNA"/>
</dbReference>
<gene>
    <name evidence="3" type="ORF">PCON_03909</name>
</gene>
<evidence type="ECO:0000313" key="4">
    <source>
        <dbReference type="Proteomes" id="UP000018144"/>
    </source>
</evidence>
<feature type="region of interest" description="Disordered" evidence="1">
    <location>
        <begin position="1"/>
        <end position="143"/>
    </location>
</feature>
<feature type="compositionally biased region" description="Low complexity" evidence="1">
    <location>
        <begin position="122"/>
        <end position="131"/>
    </location>
</feature>
<feature type="compositionally biased region" description="Pro residues" evidence="1">
    <location>
        <begin position="88"/>
        <end position="105"/>
    </location>
</feature>
<keyword evidence="2" id="KW-0812">Transmembrane</keyword>
<organism evidence="3 4">
    <name type="scientific">Pyronema omphalodes (strain CBS 100304)</name>
    <name type="common">Pyronema confluens</name>
    <dbReference type="NCBI Taxonomy" id="1076935"/>
    <lineage>
        <taxon>Eukaryota</taxon>
        <taxon>Fungi</taxon>
        <taxon>Dikarya</taxon>
        <taxon>Ascomycota</taxon>
        <taxon>Pezizomycotina</taxon>
        <taxon>Pezizomycetes</taxon>
        <taxon>Pezizales</taxon>
        <taxon>Pyronemataceae</taxon>
        <taxon>Pyronema</taxon>
    </lineage>
</organism>
<dbReference type="Proteomes" id="UP000018144">
    <property type="component" value="Unassembled WGS sequence"/>
</dbReference>
<sequence>MNNTIVQLPPTADPPTADPPTASPSMTAQEPGPPPAPPATDVQPPPLASTEEIKTELPPPAPPATVEPPPPPSPLPPPPQETTTEATPAPPPPPPPPPSPPPPEVPHTTTQQEQPPPPPPATENDAAPPNTVVKAPSTSPTPLSDQIFSTITLLNPSLTTTSIPGLNPSGILDPESITSGLPNTISTAVPTSTVPAAVPTATTQPLWIRIDGRLHLNADALDIPVLFTITFTLACVLTALVLWKGVCLWYPDEEKRLRCTHYHGCGCILTERGRLVRFVKLPGGEVIDFARFQRKSDWEREKRRMQRDGTGVTVASAENK</sequence>
<feature type="compositionally biased region" description="Pro residues" evidence="1">
    <location>
        <begin position="31"/>
        <end position="47"/>
    </location>
</feature>
<evidence type="ECO:0000313" key="3">
    <source>
        <dbReference type="EMBL" id="CCX34516.1"/>
    </source>
</evidence>
<protein>
    <submittedName>
        <fullName evidence="3">Uncharacterized protein</fullName>
    </submittedName>
</protein>
<evidence type="ECO:0000256" key="2">
    <source>
        <dbReference type="SAM" id="Phobius"/>
    </source>
</evidence>
<dbReference type="OrthoDB" id="10429390at2759"/>
<accession>U4LQQ8</accession>
<evidence type="ECO:0000256" key="1">
    <source>
        <dbReference type="SAM" id="MobiDB-lite"/>
    </source>
</evidence>
<feature type="compositionally biased region" description="Pro residues" evidence="1">
    <location>
        <begin position="57"/>
        <end position="80"/>
    </location>
</feature>
<proteinExistence type="predicted"/>